<evidence type="ECO:0000313" key="6">
    <source>
        <dbReference type="EMBL" id="KAA0036768.1"/>
    </source>
</evidence>
<dbReference type="PROSITE" id="PS50966">
    <property type="entry name" value="ZF_SWIM"/>
    <property type="match status" value="1"/>
</dbReference>
<name>A0A5A7T1X8_CUCMM</name>
<gene>
    <name evidence="6" type="ORF">E6C27_scaffold20G00510</name>
</gene>
<protein>
    <recommendedName>
        <fullName evidence="5">SWIM-type domain-containing protein</fullName>
    </recommendedName>
</protein>
<keyword evidence="1" id="KW-0479">Metal-binding</keyword>
<evidence type="ECO:0000256" key="4">
    <source>
        <dbReference type="PROSITE-ProRule" id="PRU00325"/>
    </source>
</evidence>
<dbReference type="InterPro" id="IPR006564">
    <property type="entry name" value="Znf_PMZ"/>
</dbReference>
<dbReference type="Pfam" id="PF03108">
    <property type="entry name" value="DBD_Tnp_Mut"/>
    <property type="match status" value="1"/>
</dbReference>
<dbReference type="PANTHER" id="PTHR31973">
    <property type="entry name" value="POLYPROTEIN, PUTATIVE-RELATED"/>
    <property type="match status" value="1"/>
</dbReference>
<organism evidence="6 7">
    <name type="scientific">Cucumis melo var. makuwa</name>
    <name type="common">Oriental melon</name>
    <dbReference type="NCBI Taxonomy" id="1194695"/>
    <lineage>
        <taxon>Eukaryota</taxon>
        <taxon>Viridiplantae</taxon>
        <taxon>Streptophyta</taxon>
        <taxon>Embryophyta</taxon>
        <taxon>Tracheophyta</taxon>
        <taxon>Spermatophyta</taxon>
        <taxon>Magnoliopsida</taxon>
        <taxon>eudicotyledons</taxon>
        <taxon>Gunneridae</taxon>
        <taxon>Pentapetalae</taxon>
        <taxon>rosids</taxon>
        <taxon>fabids</taxon>
        <taxon>Cucurbitales</taxon>
        <taxon>Cucurbitaceae</taxon>
        <taxon>Benincaseae</taxon>
        <taxon>Cucumis</taxon>
    </lineage>
</organism>
<evidence type="ECO:0000313" key="7">
    <source>
        <dbReference type="Proteomes" id="UP000321393"/>
    </source>
</evidence>
<dbReference type="EMBL" id="SSTE01019218">
    <property type="protein sequence ID" value="KAA0036768.1"/>
    <property type="molecule type" value="Genomic_DNA"/>
</dbReference>
<reference evidence="6 7" key="1">
    <citation type="submission" date="2019-08" db="EMBL/GenBank/DDBJ databases">
        <title>Draft genome sequences of two oriental melons (Cucumis melo L. var makuwa).</title>
        <authorList>
            <person name="Kwon S.-Y."/>
        </authorList>
    </citation>
    <scope>NUCLEOTIDE SEQUENCE [LARGE SCALE GENOMIC DNA]</scope>
    <source>
        <strain evidence="7">cv. SW 3</strain>
        <tissue evidence="6">Leaf</tissue>
    </source>
</reference>
<dbReference type="GO" id="GO:0008270">
    <property type="term" value="F:zinc ion binding"/>
    <property type="evidence" value="ECO:0007669"/>
    <property type="project" value="UniProtKB-KW"/>
</dbReference>
<evidence type="ECO:0000256" key="1">
    <source>
        <dbReference type="ARBA" id="ARBA00022723"/>
    </source>
</evidence>
<dbReference type="Pfam" id="PF04434">
    <property type="entry name" value="SWIM"/>
    <property type="match status" value="1"/>
</dbReference>
<dbReference type="STRING" id="1194695.A0A5A7T1X8"/>
<dbReference type="PANTHER" id="PTHR31973:SF195">
    <property type="entry name" value="MUDR FAMILY TRANSPOSASE"/>
    <property type="match status" value="1"/>
</dbReference>
<accession>A0A5A7T1X8</accession>
<evidence type="ECO:0000256" key="2">
    <source>
        <dbReference type="ARBA" id="ARBA00022771"/>
    </source>
</evidence>
<dbReference type="OrthoDB" id="683469at2759"/>
<dbReference type="AlphaFoldDB" id="A0A5A7T1X8"/>
<dbReference type="InterPro" id="IPR004332">
    <property type="entry name" value="Transposase_MuDR"/>
</dbReference>
<keyword evidence="2 4" id="KW-0863">Zinc-finger</keyword>
<dbReference type="Proteomes" id="UP000321393">
    <property type="component" value="Unassembled WGS sequence"/>
</dbReference>
<dbReference type="SMART" id="SM00575">
    <property type="entry name" value="ZnF_PMZ"/>
    <property type="match status" value="1"/>
</dbReference>
<sequence length="640" mass="74303">MVGLSLGVDMSSSQIEIIYRHPNLTASGTVRFMPFPISNEQEMNTMFSIALSFPNMVHLYVTVSMVDTAINLNVEPRYVEEYVDVEPESDAPLVCHEEEMVATNEYTEFRTETDDEFEEMDFDGCEYEVPSNTFTDLDMNAVDVIQEHDPIIVPMVTDNTKLYTGMICENKKMLQHMVKCFAIKSHAPYEVVESTPTKWVIRCKKSNEGCKWRLRAIMKKSHGLFEITKLSDQHTCFYSELSQSHVQLDSSMLAREFFEFVREKPSISVASLQSMIKEKFGYHVSYRRAWDGKKKSVAKVFGDWDESYKLLPRWLYMVKHTNPGTLVEWRVQATPIEGHVILSSVFWAFGPCIEAFSRSFVVVEEESADSWGWFLRHLKQIVTHDEICLLSDRHAGIISAVNNPDNGWTGANCHHRFCLRHVIRKFDKAIQDLMRINSRCMSFFYDIPIEKWTQAHDGGFRYGYAFQKILKWSVRSSKHEVQSYDRSEGIFHVKTRRHELNSKGGNIQILRLSASERYCSCNKWQAFGIPCSHFMAVCSRFNMNYEDFVEDYYKISTYAACYASQFQPVPHEDYWITPTSMPVLLPDPSLLRKSGRPKTSRYHNEMDWTEQSAQQRCSFCSQLGHNRRSCTLLRRQAPDS</sequence>
<comment type="caution">
    <text evidence="6">The sequence shown here is derived from an EMBL/GenBank/DDBJ whole genome shotgun (WGS) entry which is preliminary data.</text>
</comment>
<proteinExistence type="predicted"/>
<dbReference type="InterPro" id="IPR007527">
    <property type="entry name" value="Znf_SWIM"/>
</dbReference>
<keyword evidence="3" id="KW-0862">Zinc</keyword>
<evidence type="ECO:0000259" key="5">
    <source>
        <dbReference type="PROSITE" id="PS50966"/>
    </source>
</evidence>
<feature type="domain" description="SWIM-type" evidence="5">
    <location>
        <begin position="510"/>
        <end position="542"/>
    </location>
</feature>
<evidence type="ECO:0000256" key="3">
    <source>
        <dbReference type="ARBA" id="ARBA00022833"/>
    </source>
</evidence>